<dbReference type="SMART" id="SM00733">
    <property type="entry name" value="Mterf"/>
    <property type="match status" value="4"/>
</dbReference>
<dbReference type="FunFam" id="1.25.70.10:FF:000019">
    <property type="entry name" value="mTERF family protein"/>
    <property type="match status" value="1"/>
</dbReference>
<dbReference type="PANTHER" id="PTHR13068:SF38">
    <property type="entry name" value="TRANSCRIPTION TERMINATION FACTOR FAMILY PROTEIN"/>
    <property type="match status" value="1"/>
</dbReference>
<dbReference type="OrthoDB" id="764594at2759"/>
<reference evidence="5 6" key="1">
    <citation type="submission" date="2018-04" db="EMBL/GenBank/DDBJ databases">
        <title>WGS assembly of Panicum hallii var. hallii HAL2.</title>
        <authorList>
            <person name="Lovell J."/>
            <person name="Jenkins J."/>
            <person name="Lowry D."/>
            <person name="Mamidi S."/>
            <person name="Sreedasyam A."/>
            <person name="Weng X."/>
            <person name="Barry K."/>
            <person name="Bonette J."/>
            <person name="Campitelli B."/>
            <person name="Daum C."/>
            <person name="Gordon S."/>
            <person name="Gould B."/>
            <person name="Lipzen A."/>
            <person name="MacQueen A."/>
            <person name="Palacio-Mejia J."/>
            <person name="Plott C."/>
            <person name="Shakirov E."/>
            <person name="Shu S."/>
            <person name="Yoshinaga Y."/>
            <person name="Zane M."/>
            <person name="Rokhsar D."/>
            <person name="Grimwood J."/>
            <person name="Schmutz J."/>
            <person name="Juenger T."/>
        </authorList>
    </citation>
    <scope>NUCLEOTIDE SEQUENCE [LARGE SCALE GENOMIC DNA]</scope>
    <source>
        <strain evidence="6">cv. HAL2</strain>
    </source>
</reference>
<dbReference type="STRING" id="1504633.A0A2T7D9R6"/>
<sequence length="777" mass="88254">MLANPPTCLGSVIPAQRPIRAAAAASTPRRRRRRSASRPQVHWRGRTVLPRRPRALPSRRLRPASEELGHRLPPHYPAPATVCLRRRRRDISWYPLLLRTRAATDGGRGVASQSWRLCFRYLPHCLRFQLGLPMILRSALRAAGRLRWVPLVQPVVERSESYLAPHRCATTSPFWDVQEPSPTSSCGLAPVGHGYQLRPYSAAAVRRRKEKPLGKDDDDEGVDKELKRIERRRVYWTAQQTFMEYLHVTRGLLFADAEHISKHSPAFVSKLLDEVKDAIEDPVEGGEEVVFRSKVKKTEARDQRATKALVRLFRYHPINEFEPFFESMGLKPGEYYSFLPRDLMFLADDERLLENYHVLCNYGFMRTKIGKIYKAAAELFSSGDNVLPSKLSALEDLGFSKTTVIKLVTSCPDILVCDLNAEFKIMQWLDDAGIPRDWIGQFLSVRKSYNWKKMVEVPQFFTELGFDKEGIGNLIRQNPDFLLDGSGKELFRAVTIMLKAGSGKKGLFNLFLGFPDVPARNFTRNIQSGILLLANIGASDEDIKQFVNANASILGSARVKAANSILTNLSVGKTRLWKIIKEEPRQLMKYTFGSKLGRLPPCDRSTDKSLLEKVKFLKGIGFVEGSEDMKKALKAFRGKGDELQDRFDFLVKTGLSPKDVVSMIKTSPHVLNQKIHVLESKISFLLNETSYPLSALVAFPSFLSFTVERTKVRFLMYNWLQERGLAAPKFALATFLACSEKDFMKYFVGKHEMGPEVFEKFKREVAETKNTHCTSDD</sequence>
<keyword evidence="2" id="KW-0805">Transcription regulation</keyword>
<evidence type="ECO:0000256" key="1">
    <source>
        <dbReference type="ARBA" id="ARBA00007692"/>
    </source>
</evidence>
<dbReference type="InterPro" id="IPR038538">
    <property type="entry name" value="MTERF_sf"/>
</dbReference>
<evidence type="ECO:0000313" key="6">
    <source>
        <dbReference type="Proteomes" id="UP000244336"/>
    </source>
</evidence>
<dbReference type="InterPro" id="IPR003690">
    <property type="entry name" value="MTERF"/>
</dbReference>
<gene>
    <name evidence="5" type="ORF">GQ55_6G256700</name>
</gene>
<dbReference type="Gene3D" id="1.25.70.10">
    <property type="entry name" value="Transcription termination factor 3, mitochondrial"/>
    <property type="match status" value="2"/>
</dbReference>
<keyword evidence="3" id="KW-0809">Transit peptide</keyword>
<comment type="similarity">
    <text evidence="1">Belongs to the mTERF family.</text>
</comment>
<evidence type="ECO:0000313" key="5">
    <source>
        <dbReference type="EMBL" id="PUZ52268.1"/>
    </source>
</evidence>
<keyword evidence="2" id="KW-0806">Transcription termination</keyword>
<protein>
    <submittedName>
        <fullName evidence="5">Uncharacterized protein</fullName>
    </submittedName>
</protein>
<feature type="compositionally biased region" description="Basic residues" evidence="4">
    <location>
        <begin position="28"/>
        <end position="42"/>
    </location>
</feature>
<organism evidence="5 6">
    <name type="scientific">Panicum hallii var. hallii</name>
    <dbReference type="NCBI Taxonomy" id="1504633"/>
    <lineage>
        <taxon>Eukaryota</taxon>
        <taxon>Viridiplantae</taxon>
        <taxon>Streptophyta</taxon>
        <taxon>Embryophyta</taxon>
        <taxon>Tracheophyta</taxon>
        <taxon>Spermatophyta</taxon>
        <taxon>Magnoliopsida</taxon>
        <taxon>Liliopsida</taxon>
        <taxon>Poales</taxon>
        <taxon>Poaceae</taxon>
        <taxon>PACMAD clade</taxon>
        <taxon>Panicoideae</taxon>
        <taxon>Panicodae</taxon>
        <taxon>Paniceae</taxon>
        <taxon>Panicinae</taxon>
        <taxon>Panicum</taxon>
        <taxon>Panicum sect. Panicum</taxon>
    </lineage>
</organism>
<evidence type="ECO:0000256" key="3">
    <source>
        <dbReference type="ARBA" id="ARBA00022946"/>
    </source>
</evidence>
<dbReference type="GO" id="GO:0006353">
    <property type="term" value="P:DNA-templated transcription termination"/>
    <property type="evidence" value="ECO:0007669"/>
    <property type="project" value="UniProtKB-KW"/>
</dbReference>
<evidence type="ECO:0000256" key="4">
    <source>
        <dbReference type="SAM" id="MobiDB-lite"/>
    </source>
</evidence>
<keyword evidence="6" id="KW-1185">Reference proteome</keyword>
<dbReference type="Proteomes" id="UP000244336">
    <property type="component" value="Chromosome 6"/>
</dbReference>
<dbReference type="PANTHER" id="PTHR13068">
    <property type="entry name" value="CGI-12 PROTEIN-RELATED"/>
    <property type="match status" value="1"/>
</dbReference>
<dbReference type="Gramene" id="PUZ52268">
    <property type="protein sequence ID" value="PUZ52268"/>
    <property type="gene ID" value="GQ55_6G256700"/>
</dbReference>
<feature type="region of interest" description="Disordered" evidence="4">
    <location>
        <begin position="21"/>
        <end position="42"/>
    </location>
</feature>
<name>A0A2T7D9R6_9POAL</name>
<dbReference type="AlphaFoldDB" id="A0A2T7D9R6"/>
<dbReference type="FunFam" id="1.25.70.10:FF:000014">
    <property type="entry name" value="Transcription termination factor MTEF18, mitochondrial"/>
    <property type="match status" value="1"/>
</dbReference>
<dbReference type="EMBL" id="CM009754">
    <property type="protein sequence ID" value="PUZ52268.1"/>
    <property type="molecule type" value="Genomic_DNA"/>
</dbReference>
<accession>A0A2T7D9R6</accession>
<dbReference type="GO" id="GO:0003676">
    <property type="term" value="F:nucleic acid binding"/>
    <property type="evidence" value="ECO:0007669"/>
    <property type="project" value="InterPro"/>
</dbReference>
<dbReference type="Pfam" id="PF02536">
    <property type="entry name" value="mTERF"/>
    <property type="match status" value="3"/>
</dbReference>
<keyword evidence="2" id="KW-0804">Transcription</keyword>
<proteinExistence type="inferred from homology"/>
<evidence type="ECO:0000256" key="2">
    <source>
        <dbReference type="ARBA" id="ARBA00022472"/>
    </source>
</evidence>